<gene>
    <name evidence="1" type="ORF">DAPPUDRAFT_98392</name>
</gene>
<evidence type="ECO:0000313" key="1">
    <source>
        <dbReference type="EMBL" id="EFX85979.1"/>
    </source>
</evidence>
<proteinExistence type="predicted"/>
<keyword evidence="2" id="KW-1185">Reference proteome</keyword>
<evidence type="ECO:0000313" key="2">
    <source>
        <dbReference type="Proteomes" id="UP000000305"/>
    </source>
</evidence>
<dbReference type="AlphaFoldDB" id="E9G3I9"/>
<dbReference type="Proteomes" id="UP000000305">
    <property type="component" value="Unassembled WGS sequence"/>
</dbReference>
<name>E9G3I9_DAPPU</name>
<dbReference type="KEGG" id="dpx:DAPPUDRAFT_98392"/>
<dbReference type="InParanoid" id="E9G3I9"/>
<reference evidence="1 2" key="1">
    <citation type="journal article" date="2011" name="Science">
        <title>The ecoresponsive genome of Daphnia pulex.</title>
        <authorList>
            <person name="Colbourne J.K."/>
            <person name="Pfrender M.E."/>
            <person name="Gilbert D."/>
            <person name="Thomas W.K."/>
            <person name="Tucker A."/>
            <person name="Oakley T.H."/>
            <person name="Tokishita S."/>
            <person name="Aerts A."/>
            <person name="Arnold G.J."/>
            <person name="Basu M.K."/>
            <person name="Bauer D.J."/>
            <person name="Caceres C.E."/>
            <person name="Carmel L."/>
            <person name="Casola C."/>
            <person name="Choi J.H."/>
            <person name="Detter J.C."/>
            <person name="Dong Q."/>
            <person name="Dusheyko S."/>
            <person name="Eads B.D."/>
            <person name="Frohlich T."/>
            <person name="Geiler-Samerotte K.A."/>
            <person name="Gerlach D."/>
            <person name="Hatcher P."/>
            <person name="Jogdeo S."/>
            <person name="Krijgsveld J."/>
            <person name="Kriventseva E.V."/>
            <person name="Kultz D."/>
            <person name="Laforsch C."/>
            <person name="Lindquist E."/>
            <person name="Lopez J."/>
            <person name="Manak J.R."/>
            <person name="Muller J."/>
            <person name="Pangilinan J."/>
            <person name="Patwardhan R.P."/>
            <person name="Pitluck S."/>
            <person name="Pritham E.J."/>
            <person name="Rechtsteiner A."/>
            <person name="Rho M."/>
            <person name="Rogozin I.B."/>
            <person name="Sakarya O."/>
            <person name="Salamov A."/>
            <person name="Schaack S."/>
            <person name="Shapiro H."/>
            <person name="Shiga Y."/>
            <person name="Skalitzky C."/>
            <person name="Smith Z."/>
            <person name="Souvorov A."/>
            <person name="Sung W."/>
            <person name="Tang Z."/>
            <person name="Tsuchiya D."/>
            <person name="Tu H."/>
            <person name="Vos H."/>
            <person name="Wang M."/>
            <person name="Wolf Y.I."/>
            <person name="Yamagata H."/>
            <person name="Yamada T."/>
            <person name="Ye Y."/>
            <person name="Shaw J.R."/>
            <person name="Andrews J."/>
            <person name="Crease T.J."/>
            <person name="Tang H."/>
            <person name="Lucas S.M."/>
            <person name="Robertson H.M."/>
            <person name="Bork P."/>
            <person name="Koonin E.V."/>
            <person name="Zdobnov E.M."/>
            <person name="Grigoriev I.V."/>
            <person name="Lynch M."/>
            <person name="Boore J.L."/>
        </authorList>
    </citation>
    <scope>NUCLEOTIDE SEQUENCE [LARGE SCALE GENOMIC DNA]</scope>
</reference>
<organism evidence="1 2">
    <name type="scientific">Daphnia pulex</name>
    <name type="common">Water flea</name>
    <dbReference type="NCBI Taxonomy" id="6669"/>
    <lineage>
        <taxon>Eukaryota</taxon>
        <taxon>Metazoa</taxon>
        <taxon>Ecdysozoa</taxon>
        <taxon>Arthropoda</taxon>
        <taxon>Crustacea</taxon>
        <taxon>Branchiopoda</taxon>
        <taxon>Diplostraca</taxon>
        <taxon>Cladocera</taxon>
        <taxon>Anomopoda</taxon>
        <taxon>Daphniidae</taxon>
        <taxon>Daphnia</taxon>
    </lineage>
</organism>
<dbReference type="OrthoDB" id="10579303at2759"/>
<sequence length="106" mass="12209">MGEPDLATMTYNQWNGNTVKRQGLWHALTGKSMKHRIKWGELLGYFTANVKLNGKRYKLPLLVFDKPNTPHFLARSWVKGLELDGINASLMRVPIQKKRNKVTTED</sequence>
<protein>
    <submittedName>
        <fullName evidence="1">Uncharacterized protein</fullName>
    </submittedName>
</protein>
<dbReference type="HOGENOM" id="CLU_2225872_0_0_1"/>
<dbReference type="EMBL" id="GL732531">
    <property type="protein sequence ID" value="EFX85979.1"/>
    <property type="molecule type" value="Genomic_DNA"/>
</dbReference>
<accession>E9G3I9</accession>